<dbReference type="GO" id="GO:0016020">
    <property type="term" value="C:membrane"/>
    <property type="evidence" value="ECO:0007669"/>
    <property type="project" value="InterPro"/>
</dbReference>
<feature type="domain" description="Csf1 N-terminal" evidence="3">
    <location>
        <begin position="26"/>
        <end position="1493"/>
    </location>
</feature>
<keyword evidence="2" id="KW-0812">Transmembrane</keyword>
<accession>A0A0L0NRA7</accession>
<dbReference type="VEuPathDB" id="FungiDB:CJJ09_003560"/>
<feature type="region of interest" description="Disordered" evidence="1">
    <location>
        <begin position="1579"/>
        <end position="1598"/>
    </location>
</feature>
<gene>
    <name evidence="5" type="ORF">QG37_07008</name>
</gene>
<dbReference type="InterPro" id="IPR048636">
    <property type="entry name" value="Csf1_N"/>
</dbReference>
<dbReference type="PANTHER" id="PTHR32085">
    <property type="entry name" value="PROTEIN CSF1"/>
    <property type="match status" value="1"/>
</dbReference>
<dbReference type="VEuPathDB" id="FungiDB:QG37_07008"/>
<evidence type="ECO:0000256" key="1">
    <source>
        <dbReference type="SAM" id="MobiDB-lite"/>
    </source>
</evidence>
<dbReference type="Pfam" id="PF21678">
    <property type="entry name" value="Csf1_N"/>
    <property type="match status" value="1"/>
</dbReference>
<dbReference type="VEuPathDB" id="FungiDB:CJI97_001297"/>
<evidence type="ECO:0000259" key="3">
    <source>
        <dbReference type="Pfam" id="PF21678"/>
    </source>
</evidence>
<dbReference type="InterPro" id="IPR029636">
    <property type="entry name" value="Csf1"/>
</dbReference>
<feature type="compositionally biased region" description="Basic and acidic residues" evidence="1">
    <location>
        <begin position="1579"/>
        <end position="1591"/>
    </location>
</feature>
<keyword evidence="2" id="KW-0472">Membrane</keyword>
<dbReference type="InterPro" id="IPR056779">
    <property type="entry name" value="Csf1_C"/>
</dbReference>
<reference evidence="6" key="1">
    <citation type="journal article" date="2015" name="BMC Genomics">
        <title>Draft genome of a commonly misdiagnosed multidrug resistant pathogen Candida auris.</title>
        <authorList>
            <person name="Chatterjee S."/>
            <person name="Alampalli S.V."/>
            <person name="Nageshan R.K."/>
            <person name="Chettiar S.T."/>
            <person name="Joshi S."/>
            <person name="Tatu U.S."/>
        </authorList>
    </citation>
    <scope>NUCLEOTIDE SEQUENCE [LARGE SCALE GENOMIC DNA]</scope>
    <source>
        <strain evidence="6">6684</strain>
    </source>
</reference>
<dbReference type="PANTHER" id="PTHR32085:SF3">
    <property type="entry name" value="PROTEIN CSF1"/>
    <property type="match status" value="1"/>
</dbReference>
<feature type="transmembrane region" description="Helical" evidence="2">
    <location>
        <begin position="12"/>
        <end position="31"/>
    </location>
</feature>
<feature type="region of interest" description="Disordered" evidence="1">
    <location>
        <begin position="2216"/>
        <end position="2235"/>
    </location>
</feature>
<dbReference type="Proteomes" id="UP000037122">
    <property type="component" value="Unassembled WGS sequence"/>
</dbReference>
<feature type="region of interest" description="Disordered" evidence="1">
    <location>
        <begin position="172"/>
        <end position="207"/>
    </location>
</feature>
<dbReference type="VEuPathDB" id="FungiDB:CJI96_0001335"/>
<dbReference type="VEuPathDB" id="FungiDB:CJJ07_004105"/>
<dbReference type="EMBL" id="LGST01000051">
    <property type="protein sequence ID" value="KND96707.1"/>
    <property type="molecule type" value="Genomic_DNA"/>
</dbReference>
<sequence>MVSYGSSLSSWVYLADWILALILGLAFVFWFPRLVGFVLTQILRLFIWRRCKIRISLDAFRISPLGGRVTAKNIVISNQDYTISILRLNLTWRYWLFRPTRILEYFLRRGGNDAEESEGVSSQQNAKLASSLQLLLEGLEVFMYNRQVSYDNILEKLEKELPQSQREALRSRFGSASSSATHTSSPKESTQNSSEAASSESERVDGSASNSVGFLLHILPISVRIKKGAFVLGNSTTPTILVASFKSALGLVDIHGAPTKFDKYRAHYDLNMERFQVSMKTNISYDPLRYSSEAFAHRGGAKTRHALSLKRFQKLFHKFLVQRLISKKDSNINEEWRGLRRYIDDFQDERLMNLSTIEEYAKYSILLDSVSTQLIYYYDVPGLNTTSSLKQKRSPKFGVDLIVSMGTFHYGPWADRQRGPLHALLFPALARDSEPSLAPESWGTQRTYDGFYFNLMVKDELIIRTPTRELSKDREQLAHQASEKANQKITRPFGWFELKLAAASKISSFNSYKAFENGWPNRVTCFFRKPEMRSSVNHDVFFLADEHTMDCDINFPLKWNGDTTWTFNNKSKNGQLFYLRDHAFLMTDLLSDFASGTPPPYEQFRPFQYNINWDIENYKLHFNVNDHNIINNALDFSNNKYICFHGKNLGIVSTIPLLGNFAKSTTIDYTLFTDRLNLSLEVPPWHTCHSFLKGDNKMGQADNFEVSGKYTFYRNIEINYSNYNVMDAIGDNITMVFFGGFIRYLFTFRENYMGDYKHFKTFEEYTQGANLGFNDDSEASLRSMASNEGSVKEKNEEEDYPYWDELKTENDLNVSFTFKARNGLIVLPSHIFDHKSHLGLNFDYLDIDIHLCHFYMDLQADFSPITGYQFTEMTPKNYRGIIFNLEEYRGIGETIGGDVFIDNFQVHTHRMLGLAPSLLTYHCKWDFSCASFLFDTHPSCLAVLKLFFVNFITGFKDLENTFIYEIPLVFDMANFTFRCEELIIRLDTGIPNVTFKLAFDDMLVAFCDIANERYSSKICVSIPSITVDVADELFDKKYLFCLRTSLMFTDICRKAWPNDFRRNQQAWARRNDAPTHRIPFLMNEDSKDVTYENAFGCLPTSITLPHASIPLTDEYFLVRETKGYDDDLPSVESLDFSLCDFDTNERFDPTTDYHASDVTPDTKQEPGHKTDAFILEFDAIDGFLTPLAVSAFLGLAEGFNVIDIETLLDFLQAKTVKDTKMFITPLSVCDNIRFVAPEISFRISEEPILAPSDVICSSPKVPVMTINVQEPSIAFTKLTTRIKETHDIKLNEPLALATHIKSISAFLHDPQFFSPSATCLIEELEIWLAKDDEEGLVTSILLRDMKLSLFQGDVLWLFSFIKNLITGFADAHVDKATNDLLNSMKKLIFLIANAAKTSGLDHDPTVLTKPSSVLRSCDDHVRFYDGWKLGTKFRSIVQRLSKLDYDRMNEQVKDTSWIVPLTAKDEVSTAFSSWRTWERQEVQREIYLAKVFDLTTREVQGPTRVHLEVMTMRFELIDPQGQKDCLSLRGIKVICHKFPNINQVPKTLLYVNFEEIDAGFSMITVKALRTIRDSIEGLPKREIPGHDHSSESGETSTNDVLTVASKASTASRDDSLFFAFGSIKLANVRFQLPHSFVELSLFDNFNGFHKIRSCSSLASNTKEYNLSLGRETMNHVELTLSQVNLMLANAVGTKGKAHQVDIGFEDCEFKLSDYHGQLLKSLCFIIEEDLPVLKSLLQSNQKIERKEFTKSKPFQISELPDFQMNFLLGHISCDIQILCPLFFQFSLLKSQTSIRHKYEKLTYASKFRKVLFDIKINEFPLLRIEDTHFLVSLRVIQIGDVFAVDGDLNLGFLKLTNLNVTNSLHELLKRLDKISQRVCELKLLVPPRSTVLKEPVTQKEQANALDKIVVKINLKQENLSFSTFRDRTRYSLELDGMSLSATNIFRDALGFVQVCSLFGEYSIPVMRITLIDQSIPVGLSTLLDLNVTAKVSNDVSEDGSVPAIQTKSLQIESEHLRICLSPCMLFKLVDFVDLITKVYASYEVSIPKRNANHDSQKGFKTPQSKSKEEKSFTSKFSSVHVLFYNFCIGWLFGSSHKDYPGIILGAERIFAVTKHDLGKLSLMEGYLSAANGNTSTSFYSMLSELNSLNRAFMPKMQFNYCITKNDELWVDLKGDELDVRFMSNSLVIVERTVKSGSEVQDFFQGRSRVTQRRKSYKHQMPQKVKPKPSTPFKPPFSSVHTSISFAGSRVLFYRLQEENLLDVPPSLSLQSPSVNLAVQYKHLKDRQKKHNIKFEVLMKLSDNTVYSSCVPVIMDFVDAMKLMLRNSKRDQVEINTSIKEVEPSSDAGSNIGKILKDVDFHLGVIIESQKLSLSCEPTAKVAAIVEFDGASVLATNNLLDSSTIDIVTRLDRIGASLQHIYSDEKSGFIGLHSIVVSNSITFEKTVNIVSSGCISDVKAYVKMKQYQDVDLFRDIWYPKSYQISRRHLSSKLPLKKAHSRKKEVTSSYAIPFSLTYILSNCAIEVDFGVALGVVVLEVNKSWLVSRKTSDWFYDMDFGLQELLVNSQGRLGGYVKLDKANVHSTIEWRLKELPLLDVPLVKFSGGFNSLTLKLSFDQHTFAVGNMEGWRIEVYNRKNGINILKDHLYMMIQYKSTEVFLTSLAASDFHDIFSTMSRMLDEKRTYYREILDDSSKDAMKRHEEIPMNKLLEVVKKLETNIEVRTGTTAIQVYPQSFDDTRVLYIQLDKSNASFFQNEYTLGVSNEIELRFNNLKASLSTAAGISSEAIDALSVPEFVQYARNAKGGTIFLSPKFMISMRTFQRYNTNVIEYLFQSSFGGTVDVRWNLGSVNCVREMYAAHRRALASRTEYSGGKLGKLRNTEDIENAVFGKGLPADSENDKDLTYDAENAKKDIDKDIRDTFEKVATESKFTYVPLAPPIIEAPQLKELGNATPPLEWFGLHRDKFPDATHQLAIVTLQKLIHEIDEHYSKALGPS</sequence>
<dbReference type="VEuPathDB" id="FungiDB:B9J08_001307"/>
<organism evidence="5 6">
    <name type="scientific">Candidozyma auris</name>
    <name type="common">Yeast</name>
    <name type="synonym">Candida auris</name>
    <dbReference type="NCBI Taxonomy" id="498019"/>
    <lineage>
        <taxon>Eukaryota</taxon>
        <taxon>Fungi</taxon>
        <taxon>Dikarya</taxon>
        <taxon>Ascomycota</taxon>
        <taxon>Saccharomycotina</taxon>
        <taxon>Pichiomycetes</taxon>
        <taxon>Metschnikowiaceae</taxon>
        <taxon>Candidozyma</taxon>
    </lineage>
</organism>
<evidence type="ECO:0000256" key="2">
    <source>
        <dbReference type="SAM" id="Phobius"/>
    </source>
</evidence>
<keyword evidence="2" id="KW-1133">Transmembrane helix</keyword>
<feature type="domain" description="Csf1 C-terminal region" evidence="4">
    <location>
        <begin position="1844"/>
        <end position="2993"/>
    </location>
</feature>
<evidence type="ECO:0000259" key="4">
    <source>
        <dbReference type="Pfam" id="PF25038"/>
    </source>
</evidence>
<dbReference type="GO" id="GO:0006113">
    <property type="term" value="P:fermentation"/>
    <property type="evidence" value="ECO:0007669"/>
    <property type="project" value="InterPro"/>
</dbReference>
<feature type="compositionally biased region" description="Low complexity" evidence="1">
    <location>
        <begin position="175"/>
        <end position="184"/>
    </location>
</feature>
<dbReference type="Pfam" id="PF25038">
    <property type="entry name" value="Csf1_C"/>
    <property type="match status" value="1"/>
</dbReference>
<evidence type="ECO:0000313" key="6">
    <source>
        <dbReference type="Proteomes" id="UP000037122"/>
    </source>
</evidence>
<proteinExistence type="predicted"/>
<evidence type="ECO:0008006" key="7">
    <source>
        <dbReference type="Google" id="ProtNLM"/>
    </source>
</evidence>
<evidence type="ECO:0000313" key="5">
    <source>
        <dbReference type="EMBL" id="KND96707.1"/>
    </source>
</evidence>
<protein>
    <recommendedName>
        <fullName evidence="7">Protein CSF1</fullName>
    </recommendedName>
</protein>
<name>A0A0L0NRA7_CANAR</name>
<comment type="caution">
    <text evidence="5">The sequence shown here is derived from an EMBL/GenBank/DDBJ whole genome shotgun (WGS) entry which is preliminary data.</text>
</comment>